<keyword evidence="4" id="KW-1185">Reference proteome</keyword>
<reference evidence="3 4" key="1">
    <citation type="journal article" date="2015" name="Stand. Genomic Sci.">
        <title>Genomic Encyclopedia of Bacterial and Archaeal Type Strains, Phase III: the genomes of soil and plant-associated and newly described type strains.</title>
        <authorList>
            <person name="Whitman W.B."/>
            <person name="Woyke T."/>
            <person name="Klenk H.P."/>
            <person name="Zhou Y."/>
            <person name="Lilburn T.G."/>
            <person name="Beck B.J."/>
            <person name="De Vos P."/>
            <person name="Vandamme P."/>
            <person name="Eisen J.A."/>
            <person name="Garrity G."/>
            <person name="Hugenholtz P."/>
            <person name="Kyrpides N.C."/>
        </authorList>
    </citation>
    <scope>NUCLEOTIDE SEQUENCE [LARGE SCALE GENOMIC DNA]</scope>
    <source>
        <strain evidence="3 4">AC4r</strain>
    </source>
</reference>
<dbReference type="EMBL" id="SGXT01000015">
    <property type="protein sequence ID" value="RZT59725.1"/>
    <property type="molecule type" value="Genomic_DNA"/>
</dbReference>
<feature type="region of interest" description="Disordered" evidence="1">
    <location>
        <begin position="1"/>
        <end position="44"/>
    </location>
</feature>
<comment type="caution">
    <text evidence="3">The sequence shown here is derived from an EMBL/GenBank/DDBJ whole genome shotgun (WGS) entry which is preliminary data.</text>
</comment>
<evidence type="ECO:0000313" key="4">
    <source>
        <dbReference type="Proteomes" id="UP000292408"/>
    </source>
</evidence>
<proteinExistence type="predicted"/>
<accession>A0A4Q7TGZ9</accession>
<feature type="transmembrane region" description="Helical" evidence="2">
    <location>
        <begin position="86"/>
        <end position="104"/>
    </location>
</feature>
<name>A0A4Q7TGZ9_9MICO</name>
<keyword evidence="2" id="KW-0812">Transmembrane</keyword>
<feature type="transmembrane region" description="Helical" evidence="2">
    <location>
        <begin position="152"/>
        <end position="178"/>
    </location>
</feature>
<evidence type="ECO:0008006" key="5">
    <source>
        <dbReference type="Google" id="ProtNLM"/>
    </source>
</evidence>
<sequence length="183" mass="19979">MGAAPAGRRSHNGGVTLHSPADIDDDHEDDPSRPGWQPDPERDGWERWWDGERYTRWVHKSPRPGAAFDPNWKRAFWPGPNRDARIARYGLVGTLATFFVQAWITTAEVVGLGFVEPPVIVASIVAASLAAVITAFYGYRGMKRADRLGGRASAVAALTVAVVLGATPLSFLLAYALMGFQLY</sequence>
<organism evidence="3 4">
    <name type="scientific">Microcella alkaliphila</name>
    <dbReference type="NCBI Taxonomy" id="279828"/>
    <lineage>
        <taxon>Bacteria</taxon>
        <taxon>Bacillati</taxon>
        <taxon>Actinomycetota</taxon>
        <taxon>Actinomycetes</taxon>
        <taxon>Micrococcales</taxon>
        <taxon>Microbacteriaceae</taxon>
        <taxon>Microcella</taxon>
    </lineage>
</organism>
<evidence type="ECO:0000313" key="3">
    <source>
        <dbReference type="EMBL" id="RZT59725.1"/>
    </source>
</evidence>
<keyword evidence="2" id="KW-1133">Transmembrane helix</keyword>
<protein>
    <recommendedName>
        <fullName evidence="5">DUF2510 domain-containing protein</fullName>
    </recommendedName>
</protein>
<keyword evidence="2" id="KW-0472">Membrane</keyword>
<evidence type="ECO:0000256" key="2">
    <source>
        <dbReference type="SAM" id="Phobius"/>
    </source>
</evidence>
<evidence type="ECO:0000256" key="1">
    <source>
        <dbReference type="SAM" id="MobiDB-lite"/>
    </source>
</evidence>
<feature type="transmembrane region" description="Helical" evidence="2">
    <location>
        <begin position="119"/>
        <end position="140"/>
    </location>
</feature>
<dbReference type="Proteomes" id="UP000292408">
    <property type="component" value="Unassembled WGS sequence"/>
</dbReference>
<dbReference type="AlphaFoldDB" id="A0A4Q7TGZ9"/>
<gene>
    <name evidence="3" type="ORF">EV140_1710</name>
</gene>